<gene>
    <name evidence="3" type="primary">LOC105265798</name>
</gene>
<dbReference type="AlphaFoldDB" id="A0A9R1T341"/>
<keyword evidence="2" id="KW-1185">Reference proteome</keyword>
<organism evidence="2 3">
    <name type="scientific">Fopius arisanus</name>
    <dbReference type="NCBI Taxonomy" id="64838"/>
    <lineage>
        <taxon>Eukaryota</taxon>
        <taxon>Metazoa</taxon>
        <taxon>Ecdysozoa</taxon>
        <taxon>Arthropoda</taxon>
        <taxon>Hexapoda</taxon>
        <taxon>Insecta</taxon>
        <taxon>Pterygota</taxon>
        <taxon>Neoptera</taxon>
        <taxon>Endopterygota</taxon>
        <taxon>Hymenoptera</taxon>
        <taxon>Apocrita</taxon>
        <taxon>Ichneumonoidea</taxon>
        <taxon>Braconidae</taxon>
        <taxon>Opiinae</taxon>
        <taxon>Fopius</taxon>
    </lineage>
</organism>
<dbReference type="Proteomes" id="UP000694866">
    <property type="component" value="Unplaced"/>
</dbReference>
<evidence type="ECO:0000313" key="3">
    <source>
        <dbReference type="RefSeq" id="XP_011301821.1"/>
    </source>
</evidence>
<name>A0A9R1T341_9HYME</name>
<dbReference type="KEGG" id="fas:105265798"/>
<accession>A0A9R1T341</accession>
<proteinExistence type="predicted"/>
<reference evidence="3" key="1">
    <citation type="submission" date="2025-08" db="UniProtKB">
        <authorList>
            <consortium name="RefSeq"/>
        </authorList>
    </citation>
    <scope>IDENTIFICATION</scope>
    <source>
        <strain evidence="3">USDA-PBARC FA_bdor</strain>
        <tissue evidence="3">Whole organism</tissue>
    </source>
</reference>
<dbReference type="GeneID" id="105265798"/>
<evidence type="ECO:0000313" key="2">
    <source>
        <dbReference type="Proteomes" id="UP000694866"/>
    </source>
</evidence>
<dbReference type="RefSeq" id="XP_011301821.1">
    <property type="nucleotide sequence ID" value="XM_011303519.1"/>
</dbReference>
<dbReference type="OrthoDB" id="7698948at2759"/>
<protein>
    <submittedName>
        <fullName evidence="3">Uncharacterized protein isoform X1</fullName>
    </submittedName>
</protein>
<evidence type="ECO:0000256" key="1">
    <source>
        <dbReference type="SAM" id="MobiDB-lite"/>
    </source>
</evidence>
<sequence length="155" mass="17838">MSSYQSDSGDTNEQPGSSDPGESSEIITENTLLSKSREKYQAIYKKFNSWRETNNKGPLSQDVMLDFFMGLSQKMKPSSLWSHYSMLKHTINSNDKIDISSYKKLNSFLRLQSTGYKSKQTKVLTPTDIERFLNEAPDNQFLATKVKLKKNWQFS</sequence>
<feature type="region of interest" description="Disordered" evidence="1">
    <location>
        <begin position="1"/>
        <end position="30"/>
    </location>
</feature>